<dbReference type="GO" id="GO:0016301">
    <property type="term" value="F:kinase activity"/>
    <property type="evidence" value="ECO:0007669"/>
    <property type="project" value="UniProtKB-KW"/>
</dbReference>
<dbReference type="AlphaFoldDB" id="A0A7T7BL29"/>
<dbReference type="GeneID" id="90952991"/>
<keyword evidence="2" id="KW-0472">Membrane</keyword>
<evidence type="ECO:0000313" key="4">
    <source>
        <dbReference type="Proteomes" id="UP000595662"/>
    </source>
</evidence>
<evidence type="ECO:0000313" key="3">
    <source>
        <dbReference type="EMBL" id="QQK43790.1"/>
    </source>
</evidence>
<keyword evidence="2" id="KW-1133">Transmembrane helix</keyword>
<name>A0A7T7BL29_PENDI</name>
<accession>A0A7T7BL29</accession>
<sequence>MGVHKIQTVPPGRSLFRILLFVALEAPNALLHILILCLALMSCQSQIRDKTRRKHAQSKRDTRATSSALVRSQIPDMELQETPSGSEYAGSGYEPPSSPLQSTTPKAQAYVESGRVSSQNINHLPDLCSDSDPSEALSEPRRKRNFSQVISPLQESSRSGGPRRNPGDRCRQHTSQFCTQRCLLGI</sequence>
<dbReference type="RefSeq" id="XP_065956825.1">
    <property type="nucleotide sequence ID" value="XM_066101742.1"/>
</dbReference>
<organism evidence="3 4">
    <name type="scientific">Penicillium digitatum</name>
    <name type="common">Green mold</name>
    <dbReference type="NCBI Taxonomy" id="36651"/>
    <lineage>
        <taxon>Eukaryota</taxon>
        <taxon>Fungi</taxon>
        <taxon>Dikarya</taxon>
        <taxon>Ascomycota</taxon>
        <taxon>Pezizomycotina</taxon>
        <taxon>Eurotiomycetes</taxon>
        <taxon>Eurotiomycetidae</taxon>
        <taxon>Eurotiales</taxon>
        <taxon>Aspergillaceae</taxon>
        <taxon>Penicillium</taxon>
    </lineage>
</organism>
<proteinExistence type="predicted"/>
<keyword evidence="3" id="KW-0418">Kinase</keyword>
<feature type="compositionally biased region" description="Polar residues" evidence="1">
    <location>
        <begin position="146"/>
        <end position="159"/>
    </location>
</feature>
<evidence type="ECO:0000256" key="2">
    <source>
        <dbReference type="SAM" id="Phobius"/>
    </source>
</evidence>
<dbReference type="EMBL" id="CP060776">
    <property type="protein sequence ID" value="QQK43790.1"/>
    <property type="molecule type" value="Genomic_DNA"/>
</dbReference>
<reference evidence="3 4" key="1">
    <citation type="submission" date="2020-08" db="EMBL/GenBank/DDBJ databases">
        <title>The completed genome sequence of the pathogenic ascomycete fungus Penicillium digitatum.</title>
        <authorList>
            <person name="Wang M."/>
        </authorList>
    </citation>
    <scope>NUCLEOTIDE SEQUENCE [LARGE SCALE GENOMIC DNA]</scope>
    <source>
        <strain evidence="3 4">PdW03</strain>
    </source>
</reference>
<feature type="transmembrane region" description="Helical" evidence="2">
    <location>
        <begin position="18"/>
        <end position="43"/>
    </location>
</feature>
<dbReference type="Proteomes" id="UP000595662">
    <property type="component" value="Chromosome 3"/>
</dbReference>
<evidence type="ECO:0000256" key="1">
    <source>
        <dbReference type="SAM" id="MobiDB-lite"/>
    </source>
</evidence>
<protein>
    <submittedName>
        <fullName evidence="3">Protein kinase-like domain</fullName>
    </submittedName>
</protein>
<keyword evidence="2" id="KW-0812">Transmembrane</keyword>
<gene>
    <name evidence="3" type="ORF">Pdw03_7691</name>
</gene>
<feature type="region of interest" description="Disordered" evidence="1">
    <location>
        <begin position="51"/>
        <end position="172"/>
    </location>
</feature>
<keyword evidence="3" id="KW-0808">Transferase</keyword>